<accession>K0T3M9</accession>
<evidence type="ECO:0000313" key="2">
    <source>
        <dbReference type="EMBL" id="EJK73278.1"/>
    </source>
</evidence>
<feature type="compositionally biased region" description="Basic residues" evidence="1">
    <location>
        <begin position="1"/>
        <end position="10"/>
    </location>
</feature>
<dbReference type="AlphaFoldDB" id="K0T3M9"/>
<sequence length="263" mass="29438">MKKIHKRARPRGGLSSGIQIRWHRRVRRSDDESSASNKIGGFISGMFSSGGGGAAGHDAVEGVTLSLADRATGPVILVTPPFPAKRKEIRLKWIKSVRTYSSGMMGSSSRSGIEIINGYGNELLRFDVLKKEEASLAEDQEDEGWTDAVAAKVEDAGEERRDDVIHKLELLVDWERRRQNYLVTQGEEETDDEQTVDEFDDDDESPSSPGGRVKNVLKGKIDQVKHFAERELELKKMKKEREQRKAKICQRGGRSQVHSNSYG</sequence>
<feature type="compositionally biased region" description="Acidic residues" evidence="1">
    <location>
        <begin position="186"/>
        <end position="205"/>
    </location>
</feature>
<evidence type="ECO:0000256" key="1">
    <source>
        <dbReference type="SAM" id="MobiDB-lite"/>
    </source>
</evidence>
<feature type="region of interest" description="Disordered" evidence="1">
    <location>
        <begin position="235"/>
        <end position="263"/>
    </location>
</feature>
<reference evidence="2 3" key="1">
    <citation type="journal article" date="2012" name="Genome Biol.">
        <title>Genome and low-iron response of an oceanic diatom adapted to chronic iron limitation.</title>
        <authorList>
            <person name="Lommer M."/>
            <person name="Specht M."/>
            <person name="Roy A.S."/>
            <person name="Kraemer L."/>
            <person name="Andreson R."/>
            <person name="Gutowska M.A."/>
            <person name="Wolf J."/>
            <person name="Bergner S.V."/>
            <person name="Schilhabel M.B."/>
            <person name="Klostermeier U.C."/>
            <person name="Beiko R.G."/>
            <person name="Rosenstiel P."/>
            <person name="Hippler M."/>
            <person name="Laroche J."/>
        </authorList>
    </citation>
    <scope>NUCLEOTIDE SEQUENCE [LARGE SCALE GENOMIC DNA]</scope>
    <source>
        <strain evidence="2 3">CCMP1005</strain>
    </source>
</reference>
<dbReference type="Proteomes" id="UP000266841">
    <property type="component" value="Unassembled WGS sequence"/>
</dbReference>
<keyword evidence="3" id="KW-1185">Reference proteome</keyword>
<organism evidence="2 3">
    <name type="scientific">Thalassiosira oceanica</name>
    <name type="common">Marine diatom</name>
    <dbReference type="NCBI Taxonomy" id="159749"/>
    <lineage>
        <taxon>Eukaryota</taxon>
        <taxon>Sar</taxon>
        <taxon>Stramenopiles</taxon>
        <taxon>Ochrophyta</taxon>
        <taxon>Bacillariophyta</taxon>
        <taxon>Coscinodiscophyceae</taxon>
        <taxon>Thalassiosirophycidae</taxon>
        <taxon>Thalassiosirales</taxon>
        <taxon>Thalassiosiraceae</taxon>
        <taxon>Thalassiosira</taxon>
    </lineage>
</organism>
<protein>
    <submittedName>
        <fullName evidence="2">Uncharacterized protein</fullName>
    </submittedName>
</protein>
<evidence type="ECO:0000313" key="3">
    <source>
        <dbReference type="Proteomes" id="UP000266841"/>
    </source>
</evidence>
<gene>
    <name evidence="2" type="ORF">THAOC_05109</name>
</gene>
<feature type="region of interest" description="Disordered" evidence="1">
    <location>
        <begin position="1"/>
        <end position="35"/>
    </location>
</feature>
<name>K0T3M9_THAOC</name>
<comment type="caution">
    <text evidence="2">The sequence shown here is derived from an EMBL/GenBank/DDBJ whole genome shotgun (WGS) entry which is preliminary data.</text>
</comment>
<proteinExistence type="predicted"/>
<dbReference type="EMBL" id="AGNL01004634">
    <property type="protein sequence ID" value="EJK73278.1"/>
    <property type="molecule type" value="Genomic_DNA"/>
</dbReference>
<feature type="region of interest" description="Disordered" evidence="1">
    <location>
        <begin position="183"/>
        <end position="218"/>
    </location>
</feature>
<feature type="compositionally biased region" description="Basic and acidic residues" evidence="1">
    <location>
        <begin position="235"/>
        <end position="245"/>
    </location>
</feature>